<reference evidence="1" key="1">
    <citation type="submission" date="2020-05" db="EMBL/GenBank/DDBJ databases">
        <title>Phylogenomic resolution of chytrid fungi.</title>
        <authorList>
            <person name="Stajich J.E."/>
            <person name="Amses K."/>
            <person name="Simmons R."/>
            <person name="Seto K."/>
            <person name="Myers J."/>
            <person name="Bonds A."/>
            <person name="Quandt C.A."/>
            <person name="Barry K."/>
            <person name="Liu P."/>
            <person name="Grigoriev I."/>
            <person name="Longcore J.E."/>
            <person name="James T.Y."/>
        </authorList>
    </citation>
    <scope>NUCLEOTIDE SEQUENCE</scope>
    <source>
        <strain evidence="1">JEL0318</strain>
    </source>
</reference>
<evidence type="ECO:0000313" key="1">
    <source>
        <dbReference type="EMBL" id="KAJ3053959.1"/>
    </source>
</evidence>
<sequence length="412" mass="46794">MSAIFTNTYAPFGGRNTVNTFDNIYPTQRFSSRMHATPVKVNIFDAIDCFGTAQGADIIACTPKNPSMGLRSFDDLDLHLLRANAGRFNINNAGYTNNEFRRSFDDIDLLPLQNQHARSAFDGGMTTGGISIRVIPDESVRHAVWAAATGMNRPPMTICDDCVEDFAPLVSHFQSQLTGDTNSINNFNNIGNGYSPVVRDTQHARIHRQAHYMQDLAQRTVQHPIAQTVDSHHPRNLREVQLLHSYRRMCGTLIAYDDLDAIHPRDINELMVIRKDRRSRGELTMGEMMMDPMDEMMILEAHHRAHQRGDASLCVEDIEELCVMRCKRQCRGACFYTELCRCIEECMCETDCGGELDCIDMPTRRFARGGMNLPFRSGRGQMFGGYMSRMMQMQPRLADVNNAMLPTRFSRW</sequence>
<dbReference type="AlphaFoldDB" id="A0AAD5SGL3"/>
<keyword evidence="2" id="KW-1185">Reference proteome</keyword>
<organism evidence="1 2">
    <name type="scientific">Rhizophlyctis rosea</name>
    <dbReference type="NCBI Taxonomy" id="64517"/>
    <lineage>
        <taxon>Eukaryota</taxon>
        <taxon>Fungi</taxon>
        <taxon>Fungi incertae sedis</taxon>
        <taxon>Chytridiomycota</taxon>
        <taxon>Chytridiomycota incertae sedis</taxon>
        <taxon>Chytridiomycetes</taxon>
        <taxon>Rhizophlyctidales</taxon>
        <taxon>Rhizophlyctidaceae</taxon>
        <taxon>Rhizophlyctis</taxon>
    </lineage>
</organism>
<proteinExistence type="predicted"/>
<dbReference type="Proteomes" id="UP001212841">
    <property type="component" value="Unassembled WGS sequence"/>
</dbReference>
<gene>
    <name evidence="1" type="ORF">HK097_002978</name>
</gene>
<evidence type="ECO:0000313" key="2">
    <source>
        <dbReference type="Proteomes" id="UP001212841"/>
    </source>
</evidence>
<dbReference type="EMBL" id="JADGJD010000168">
    <property type="protein sequence ID" value="KAJ3053959.1"/>
    <property type="molecule type" value="Genomic_DNA"/>
</dbReference>
<accession>A0AAD5SGL3</accession>
<comment type="caution">
    <text evidence="1">The sequence shown here is derived from an EMBL/GenBank/DDBJ whole genome shotgun (WGS) entry which is preliminary data.</text>
</comment>
<name>A0AAD5SGL3_9FUNG</name>
<protein>
    <submittedName>
        <fullName evidence="1">Uncharacterized protein</fullName>
    </submittedName>
</protein>